<dbReference type="Proteomes" id="UP001222325">
    <property type="component" value="Unassembled WGS sequence"/>
</dbReference>
<feature type="region of interest" description="Disordered" evidence="1">
    <location>
        <begin position="609"/>
        <end position="681"/>
    </location>
</feature>
<dbReference type="PANTHER" id="PTHR38248:SF2">
    <property type="entry name" value="FUNK1 11"/>
    <property type="match status" value="1"/>
</dbReference>
<dbReference type="EMBL" id="JARJCN010000015">
    <property type="protein sequence ID" value="KAJ7094076.1"/>
    <property type="molecule type" value="Genomic_DNA"/>
</dbReference>
<keyword evidence="4" id="KW-1185">Reference proteome</keyword>
<accession>A0AAD6U968</accession>
<sequence>MNCSRTPEVPLNSFINSLLWPAPASDAFELLARDGHIVDGCWKQFVHWTYSSDRTHNLVQDFQEIFNAICGASRDLVQRNPAVSLTRAEPTDPSLPSWSQPPGAQFRLLASGPKDPPSFSRAVPWQLATVPPLGFLCDDGDIIWTCHNILREDARRRFTFGITADEDSMRLWFFSRSHEFTTPRFSFIDDARPILQVFTALAFATAEELGYDSSMSCFLDTASVVQYKLSVDGENYITTKMLSDNRADVSCGHVTRVWKAFRADDPARVPVVLKDAWNLVDAVPEGQQLLDLHAQLRALPSPGTPRPPCDYFLTVLAHGFVKTSDGTDDSTADLVQGCKLPTALSRCRSRKHYRIVFKEVGVALESLKTLPDVMRTLSDATHALRLLHQLGLVHRDVSAGNILLVDGVGKLSDLEYMHSFKGQQPPAKVYRTMGTPEFTSAEVAACEYLYRPFIGVDLDDDNLLPPPPFWFNPLHDLESLMWIAVFTVAYLKQDTAIRMKRILDTYFPTPINGPASIARMLAIRSSILRVPPTDPLYAMSKTLDSVRAHILTNHGGFMQEFDPQYFALGASTNSAFGQLHSMVADAYLTAAIESERVCLAPLNTVKRKASCEAPSTSSTPDSCGALAQRPYKKPRRPNISSPPITGSSQGSRRRRVSPVGLIRRSSRIAEKRGNMKGTSPA</sequence>
<reference evidence="3" key="1">
    <citation type="submission" date="2023-03" db="EMBL/GenBank/DDBJ databases">
        <title>Massive genome expansion in bonnet fungi (Mycena s.s.) driven by repeated elements and novel gene families across ecological guilds.</title>
        <authorList>
            <consortium name="Lawrence Berkeley National Laboratory"/>
            <person name="Harder C.B."/>
            <person name="Miyauchi S."/>
            <person name="Viragh M."/>
            <person name="Kuo A."/>
            <person name="Thoen E."/>
            <person name="Andreopoulos B."/>
            <person name="Lu D."/>
            <person name="Skrede I."/>
            <person name="Drula E."/>
            <person name="Henrissat B."/>
            <person name="Morin E."/>
            <person name="Kohler A."/>
            <person name="Barry K."/>
            <person name="LaButti K."/>
            <person name="Morin E."/>
            <person name="Salamov A."/>
            <person name="Lipzen A."/>
            <person name="Mereny Z."/>
            <person name="Hegedus B."/>
            <person name="Baldrian P."/>
            <person name="Stursova M."/>
            <person name="Weitz H."/>
            <person name="Taylor A."/>
            <person name="Grigoriev I.V."/>
            <person name="Nagy L.G."/>
            <person name="Martin F."/>
            <person name="Kauserud H."/>
        </authorList>
    </citation>
    <scope>NUCLEOTIDE SEQUENCE</scope>
    <source>
        <strain evidence="3">CBHHK173m</strain>
    </source>
</reference>
<evidence type="ECO:0000256" key="1">
    <source>
        <dbReference type="SAM" id="MobiDB-lite"/>
    </source>
</evidence>
<organism evidence="3 4">
    <name type="scientific">Mycena belliarum</name>
    <dbReference type="NCBI Taxonomy" id="1033014"/>
    <lineage>
        <taxon>Eukaryota</taxon>
        <taxon>Fungi</taxon>
        <taxon>Dikarya</taxon>
        <taxon>Basidiomycota</taxon>
        <taxon>Agaricomycotina</taxon>
        <taxon>Agaricomycetes</taxon>
        <taxon>Agaricomycetidae</taxon>
        <taxon>Agaricales</taxon>
        <taxon>Marasmiineae</taxon>
        <taxon>Mycenaceae</taxon>
        <taxon>Mycena</taxon>
    </lineage>
</organism>
<dbReference type="AlphaFoldDB" id="A0AAD6U968"/>
<dbReference type="PROSITE" id="PS00109">
    <property type="entry name" value="PROTEIN_KINASE_TYR"/>
    <property type="match status" value="1"/>
</dbReference>
<dbReference type="InterPro" id="IPR011009">
    <property type="entry name" value="Kinase-like_dom_sf"/>
</dbReference>
<dbReference type="Pfam" id="PF17667">
    <property type="entry name" value="Pkinase_fungal"/>
    <property type="match status" value="2"/>
</dbReference>
<dbReference type="InterPro" id="IPR008266">
    <property type="entry name" value="Tyr_kinase_AS"/>
</dbReference>
<gene>
    <name evidence="3" type="ORF">B0H15DRAFT_882400</name>
</gene>
<feature type="domain" description="Fungal-type protein kinase" evidence="2">
    <location>
        <begin position="142"/>
        <end position="291"/>
    </location>
</feature>
<protein>
    <recommendedName>
        <fullName evidence="2">Fungal-type protein kinase domain-containing protein</fullName>
    </recommendedName>
</protein>
<dbReference type="Gene3D" id="1.10.510.10">
    <property type="entry name" value="Transferase(Phosphotransferase) domain 1"/>
    <property type="match status" value="1"/>
</dbReference>
<evidence type="ECO:0000313" key="4">
    <source>
        <dbReference type="Proteomes" id="UP001222325"/>
    </source>
</evidence>
<dbReference type="InterPro" id="IPR040976">
    <property type="entry name" value="Pkinase_fungal"/>
</dbReference>
<dbReference type="SUPFAM" id="SSF56112">
    <property type="entry name" value="Protein kinase-like (PK-like)"/>
    <property type="match status" value="1"/>
</dbReference>
<evidence type="ECO:0000313" key="3">
    <source>
        <dbReference type="EMBL" id="KAJ7094076.1"/>
    </source>
</evidence>
<dbReference type="GO" id="GO:0004672">
    <property type="term" value="F:protein kinase activity"/>
    <property type="evidence" value="ECO:0007669"/>
    <property type="project" value="InterPro"/>
</dbReference>
<name>A0AAD6U968_9AGAR</name>
<proteinExistence type="predicted"/>
<dbReference type="PANTHER" id="PTHR38248">
    <property type="entry name" value="FUNK1 6"/>
    <property type="match status" value="1"/>
</dbReference>
<evidence type="ECO:0000259" key="2">
    <source>
        <dbReference type="Pfam" id="PF17667"/>
    </source>
</evidence>
<comment type="caution">
    <text evidence="3">The sequence shown here is derived from an EMBL/GenBank/DDBJ whole genome shotgun (WGS) entry which is preliminary data.</text>
</comment>
<feature type="domain" description="Fungal-type protein kinase" evidence="2">
    <location>
        <begin position="342"/>
        <end position="487"/>
    </location>
</feature>